<gene>
    <name evidence="6" type="ORF">M3202_12035</name>
</gene>
<keyword evidence="7" id="KW-1185">Reference proteome</keyword>
<name>A0A9X2DQ23_9BACI</name>
<dbReference type="PROSITE" id="PS00913">
    <property type="entry name" value="ADH_IRON_1"/>
    <property type="match status" value="1"/>
</dbReference>
<dbReference type="AlphaFoldDB" id="A0A9X2DQ23"/>
<reference evidence="6" key="1">
    <citation type="submission" date="2022-05" db="EMBL/GenBank/DDBJ databases">
        <title>Comparative Genomics of Spacecraft Associated Microbes.</title>
        <authorList>
            <person name="Tran M.T."/>
            <person name="Wright A."/>
            <person name="Seuylemezian A."/>
            <person name="Eisen J."/>
            <person name="Coil D."/>
        </authorList>
    </citation>
    <scope>NUCLEOTIDE SEQUENCE</scope>
    <source>
        <strain evidence="6">214.1.1</strain>
    </source>
</reference>
<dbReference type="Gene3D" id="3.40.50.1970">
    <property type="match status" value="1"/>
</dbReference>
<dbReference type="FunFam" id="3.40.50.1970:FF:000003">
    <property type="entry name" value="Alcohol dehydrogenase, iron-containing"/>
    <property type="match status" value="1"/>
</dbReference>
<dbReference type="InterPro" id="IPR056798">
    <property type="entry name" value="ADH_Fe_C"/>
</dbReference>
<dbReference type="Pfam" id="PF25137">
    <property type="entry name" value="ADH_Fe_C"/>
    <property type="match status" value="1"/>
</dbReference>
<accession>A0A9X2DQ23</accession>
<sequence>MSLASYQLYMPTKVECGIGYARKTGEFLKPLVSKKVLLVTDHGVRAAGLLENIEKSLKDSQLAYEIFDEVEPNPSAEVVQKGVAFLNEQDCDVVLAIGGGSSIDTAKAIAAMATNEGDILDYEGVGVLPKPTLPLIAVPTTAGTGSEVTASTIVTNKETLFKTAIISPYLFPKIAILDAELTKHCPQSITAATGMDALTHAIESYTSKTANPISQALAIHAVKLIGQYIQKAYFVGTDMESREKMLVASMIAGYAFSQSRLGNVHAISHSFGGVFNIPHGIANATLLPFVMKFNLPACPAEMKDIAIALGKDVTGLSEIDAGQLALEAVIELNQSLGIPDNIKDLGVTLDRLDQLVKDSMRSGNVLINPRLTRDQDIQTIIENAYYGRM</sequence>
<evidence type="ECO:0000256" key="2">
    <source>
        <dbReference type="ARBA" id="ARBA00023002"/>
    </source>
</evidence>
<dbReference type="Gene3D" id="1.20.1090.10">
    <property type="entry name" value="Dehydroquinate synthase-like - alpha domain"/>
    <property type="match status" value="1"/>
</dbReference>
<dbReference type="GO" id="GO:0004022">
    <property type="term" value="F:alcohol dehydrogenase (NAD+) activity"/>
    <property type="evidence" value="ECO:0007669"/>
    <property type="project" value="TreeGrafter"/>
</dbReference>
<dbReference type="CDD" id="cd08551">
    <property type="entry name" value="Fe-ADH"/>
    <property type="match status" value="1"/>
</dbReference>
<dbReference type="InterPro" id="IPR018211">
    <property type="entry name" value="ADH_Fe_CS"/>
</dbReference>
<dbReference type="FunFam" id="1.20.1090.10:FF:000001">
    <property type="entry name" value="Aldehyde-alcohol dehydrogenase"/>
    <property type="match status" value="1"/>
</dbReference>
<dbReference type="PANTHER" id="PTHR11496:SF102">
    <property type="entry name" value="ALCOHOL DEHYDROGENASE 4"/>
    <property type="match status" value="1"/>
</dbReference>
<dbReference type="Pfam" id="PF00465">
    <property type="entry name" value="Fe-ADH"/>
    <property type="match status" value="1"/>
</dbReference>
<dbReference type="InterPro" id="IPR001670">
    <property type="entry name" value="ADH_Fe/GldA"/>
</dbReference>
<dbReference type="PANTHER" id="PTHR11496">
    <property type="entry name" value="ALCOHOL DEHYDROGENASE"/>
    <property type="match status" value="1"/>
</dbReference>
<evidence type="ECO:0000259" key="5">
    <source>
        <dbReference type="Pfam" id="PF25137"/>
    </source>
</evidence>
<evidence type="ECO:0000256" key="3">
    <source>
        <dbReference type="ARBA" id="ARBA00023027"/>
    </source>
</evidence>
<organism evidence="6 7">
    <name type="scientific">Halalkalibacter oceani</name>
    <dbReference type="NCBI Taxonomy" id="1653776"/>
    <lineage>
        <taxon>Bacteria</taxon>
        <taxon>Bacillati</taxon>
        <taxon>Bacillota</taxon>
        <taxon>Bacilli</taxon>
        <taxon>Bacillales</taxon>
        <taxon>Bacillaceae</taxon>
        <taxon>Halalkalibacter</taxon>
    </lineage>
</organism>
<feature type="domain" description="Alcohol dehydrogenase iron-type/glycerol dehydrogenase GldA" evidence="4">
    <location>
        <begin position="11"/>
        <end position="178"/>
    </location>
</feature>
<feature type="domain" description="Fe-containing alcohol dehydrogenase-like C-terminal" evidence="5">
    <location>
        <begin position="190"/>
        <end position="385"/>
    </location>
</feature>
<dbReference type="SUPFAM" id="SSF56796">
    <property type="entry name" value="Dehydroquinate synthase-like"/>
    <property type="match status" value="1"/>
</dbReference>
<evidence type="ECO:0000313" key="6">
    <source>
        <dbReference type="EMBL" id="MCM3714809.1"/>
    </source>
</evidence>
<dbReference type="GO" id="GO:0046872">
    <property type="term" value="F:metal ion binding"/>
    <property type="evidence" value="ECO:0007669"/>
    <property type="project" value="InterPro"/>
</dbReference>
<dbReference type="RefSeq" id="WP_251223579.1">
    <property type="nucleotide sequence ID" value="NZ_JAMBOL010000010.1"/>
</dbReference>
<dbReference type="Proteomes" id="UP001139179">
    <property type="component" value="Unassembled WGS sequence"/>
</dbReference>
<evidence type="ECO:0000259" key="4">
    <source>
        <dbReference type="Pfam" id="PF00465"/>
    </source>
</evidence>
<dbReference type="EMBL" id="JAMBOL010000010">
    <property type="protein sequence ID" value="MCM3714809.1"/>
    <property type="molecule type" value="Genomic_DNA"/>
</dbReference>
<proteinExistence type="inferred from homology"/>
<comment type="similarity">
    <text evidence="1">Belongs to the iron-containing alcohol dehydrogenase family.</text>
</comment>
<dbReference type="InterPro" id="IPR039697">
    <property type="entry name" value="Alcohol_dehydrogenase_Fe"/>
</dbReference>
<comment type="caution">
    <text evidence="6">The sequence shown here is derived from an EMBL/GenBank/DDBJ whole genome shotgun (WGS) entry which is preliminary data.</text>
</comment>
<evidence type="ECO:0000256" key="1">
    <source>
        <dbReference type="ARBA" id="ARBA00007358"/>
    </source>
</evidence>
<evidence type="ECO:0000313" key="7">
    <source>
        <dbReference type="Proteomes" id="UP001139179"/>
    </source>
</evidence>
<keyword evidence="2" id="KW-0560">Oxidoreductase</keyword>
<keyword evidence="3" id="KW-0520">NAD</keyword>
<protein>
    <submittedName>
        <fullName evidence="6">Iron-containing alcohol dehydrogenase</fullName>
    </submittedName>
</protein>